<dbReference type="PANTHER" id="PTHR12428:SF65">
    <property type="entry name" value="CYTOCHROME C OXIDASE ASSEMBLY PROTEIN COX18, MITOCHONDRIAL"/>
    <property type="match status" value="1"/>
</dbReference>
<evidence type="ECO:0000313" key="13">
    <source>
        <dbReference type="Proteomes" id="UP000179136"/>
    </source>
</evidence>
<dbReference type="GO" id="GO:0051205">
    <property type="term" value="P:protein insertion into membrane"/>
    <property type="evidence" value="ECO:0007669"/>
    <property type="project" value="TreeGrafter"/>
</dbReference>
<evidence type="ECO:0000256" key="9">
    <source>
        <dbReference type="RuleBase" id="RU003945"/>
    </source>
</evidence>
<gene>
    <name evidence="12" type="ORF">A3B87_02435</name>
</gene>
<dbReference type="CDD" id="cd20070">
    <property type="entry name" value="5TM_YidC_Alb3"/>
    <property type="match status" value="1"/>
</dbReference>
<dbReference type="AlphaFoldDB" id="A0A1F6FNW9"/>
<dbReference type="InterPro" id="IPR028055">
    <property type="entry name" value="YidC/Oxa/ALB_C"/>
</dbReference>
<keyword evidence="5" id="KW-0653">Protein transport</keyword>
<dbReference type="Proteomes" id="UP000179136">
    <property type="component" value="Unassembled WGS sequence"/>
</dbReference>
<accession>A0A1F6FNW9</accession>
<dbReference type="InterPro" id="IPR047196">
    <property type="entry name" value="YidC_ALB_C"/>
</dbReference>
<keyword evidence="3" id="KW-1003">Cell membrane</keyword>
<dbReference type="Pfam" id="PF02096">
    <property type="entry name" value="60KD_IMP"/>
    <property type="match status" value="1"/>
</dbReference>
<feature type="transmembrane region" description="Helical" evidence="10">
    <location>
        <begin position="192"/>
        <end position="208"/>
    </location>
</feature>
<evidence type="ECO:0000256" key="3">
    <source>
        <dbReference type="ARBA" id="ARBA00022475"/>
    </source>
</evidence>
<dbReference type="InterPro" id="IPR001708">
    <property type="entry name" value="YidC/ALB3/OXA1/COX18"/>
</dbReference>
<comment type="caution">
    <text evidence="12">The sequence shown here is derived from an EMBL/GenBank/DDBJ whole genome shotgun (WGS) entry which is preliminary data.</text>
</comment>
<sequence>MIELYNTLLYKPIFNLLVYLYNTVAFHDIGIAIIIITVIIKLILYPLSVKSIKAQKALQDLQPKMEALKKKHKGKPEILGREMMKLYKENKISPASSCLPLLIQMPFLIAVYHVFRNGFKPETLDLLYSFVSNPGSINPIAFGLINFSERNIIIAILAGAAQFWTSKMLITKRQPNVSGAKDEGMASMMNKQMLYFMPAITIFIGISLPGGLTFYWFLTTLLTAFQQLYILKKHGSVSSPIIVPADAQGAQAEEIKAIKEKDEDQQ</sequence>
<evidence type="ECO:0000256" key="1">
    <source>
        <dbReference type="ARBA" id="ARBA00004651"/>
    </source>
</evidence>
<keyword evidence="2" id="KW-0813">Transport</keyword>
<evidence type="ECO:0000256" key="4">
    <source>
        <dbReference type="ARBA" id="ARBA00022692"/>
    </source>
</evidence>
<name>A0A1F6FNW9_9BACT</name>
<dbReference type="GO" id="GO:0032977">
    <property type="term" value="F:membrane insertase activity"/>
    <property type="evidence" value="ECO:0007669"/>
    <property type="project" value="InterPro"/>
</dbReference>
<comment type="similarity">
    <text evidence="9">Belongs to the OXA1/ALB3/YidC family.</text>
</comment>
<dbReference type="PANTHER" id="PTHR12428">
    <property type="entry name" value="OXA1"/>
    <property type="match status" value="1"/>
</dbReference>
<keyword evidence="4 9" id="KW-0812">Transmembrane</keyword>
<comment type="subcellular location">
    <subcellularLocation>
        <location evidence="1">Cell membrane</location>
        <topology evidence="1">Multi-pass membrane protein</topology>
    </subcellularLocation>
    <subcellularLocation>
        <location evidence="9">Membrane</location>
        <topology evidence="9">Multi-pass membrane protein</topology>
    </subcellularLocation>
</comment>
<evidence type="ECO:0000256" key="2">
    <source>
        <dbReference type="ARBA" id="ARBA00022448"/>
    </source>
</evidence>
<protein>
    <recommendedName>
        <fullName evidence="11">Membrane insertase YidC/Oxa/ALB C-terminal domain-containing protein</fullName>
    </recommendedName>
</protein>
<dbReference type="GO" id="GO:0015031">
    <property type="term" value="P:protein transport"/>
    <property type="evidence" value="ECO:0007669"/>
    <property type="project" value="UniProtKB-KW"/>
</dbReference>
<keyword evidence="6 10" id="KW-1133">Transmembrane helix</keyword>
<dbReference type="NCBIfam" id="TIGR03592">
    <property type="entry name" value="yidC_oxa1_cterm"/>
    <property type="match status" value="1"/>
</dbReference>
<feature type="transmembrane region" description="Helical" evidence="10">
    <location>
        <begin position="92"/>
        <end position="115"/>
    </location>
</feature>
<keyword evidence="7 10" id="KW-0472">Membrane</keyword>
<keyword evidence="8" id="KW-0143">Chaperone</keyword>
<feature type="transmembrane region" description="Helical" evidence="10">
    <location>
        <begin position="20"/>
        <end position="44"/>
    </location>
</feature>
<evidence type="ECO:0000256" key="5">
    <source>
        <dbReference type="ARBA" id="ARBA00022927"/>
    </source>
</evidence>
<dbReference type="GO" id="GO:0005886">
    <property type="term" value="C:plasma membrane"/>
    <property type="evidence" value="ECO:0007669"/>
    <property type="project" value="UniProtKB-SubCell"/>
</dbReference>
<dbReference type="EMBL" id="MFMW01000006">
    <property type="protein sequence ID" value="OGG87573.1"/>
    <property type="molecule type" value="Genomic_DNA"/>
</dbReference>
<evidence type="ECO:0000256" key="8">
    <source>
        <dbReference type="ARBA" id="ARBA00023186"/>
    </source>
</evidence>
<evidence type="ECO:0000256" key="10">
    <source>
        <dbReference type="SAM" id="Phobius"/>
    </source>
</evidence>
<reference evidence="12 13" key="1">
    <citation type="journal article" date="2016" name="Nat. Commun.">
        <title>Thousands of microbial genomes shed light on interconnected biogeochemical processes in an aquifer system.</title>
        <authorList>
            <person name="Anantharaman K."/>
            <person name="Brown C.T."/>
            <person name="Hug L.A."/>
            <person name="Sharon I."/>
            <person name="Castelle C.J."/>
            <person name="Probst A.J."/>
            <person name="Thomas B.C."/>
            <person name="Singh A."/>
            <person name="Wilkins M.J."/>
            <person name="Karaoz U."/>
            <person name="Brodie E.L."/>
            <person name="Williams K.H."/>
            <person name="Hubbard S.S."/>
            <person name="Banfield J.F."/>
        </authorList>
    </citation>
    <scope>NUCLEOTIDE SEQUENCE [LARGE SCALE GENOMIC DNA]</scope>
</reference>
<evidence type="ECO:0000256" key="6">
    <source>
        <dbReference type="ARBA" id="ARBA00022989"/>
    </source>
</evidence>
<feature type="domain" description="Membrane insertase YidC/Oxa/ALB C-terminal" evidence="11">
    <location>
        <begin position="30"/>
        <end position="231"/>
    </location>
</feature>
<evidence type="ECO:0000256" key="7">
    <source>
        <dbReference type="ARBA" id="ARBA00023136"/>
    </source>
</evidence>
<evidence type="ECO:0000313" key="12">
    <source>
        <dbReference type="EMBL" id="OGG87573.1"/>
    </source>
</evidence>
<proteinExistence type="inferred from homology"/>
<evidence type="ECO:0000259" key="11">
    <source>
        <dbReference type="Pfam" id="PF02096"/>
    </source>
</evidence>
<dbReference type="STRING" id="1798561.A3B87_02435"/>
<organism evidence="12 13">
    <name type="scientific">Candidatus Kuenenbacteria bacterium RIFCSPHIGHO2_02_FULL_39_13</name>
    <dbReference type="NCBI Taxonomy" id="1798561"/>
    <lineage>
        <taxon>Bacteria</taxon>
        <taxon>Candidatus Kueneniibacteriota</taxon>
    </lineage>
</organism>